<dbReference type="Gene3D" id="3.40.1550.10">
    <property type="entry name" value="CheC-like"/>
    <property type="match status" value="1"/>
</dbReference>
<dbReference type="OrthoDB" id="274823at2"/>
<dbReference type="GO" id="GO:0006935">
    <property type="term" value="P:chemotaxis"/>
    <property type="evidence" value="ECO:0007669"/>
    <property type="project" value="UniProtKB-KW"/>
</dbReference>
<accession>A0A1K2HIH2</accession>
<proteinExistence type="predicted"/>
<sequence length="207" mass="22782">MKHYLSPLQHDALCEVFNISVGRAAAAMSGLVGEEVTLSVPAMRFCSIDALSEKMGMGEWQRVDAISQSFKGSFEGDALLMFPDDDGMEVVRLMLAGLKQPVNMDELASDALVEIGNLLLNACLSALADIMGEEFHFDIPNLSSGRSVDVLAQRSHHPEDPVLFLHIQFTLEHRRIEGFLAFLINLPSLDNLRSGIDAFIGQLQQRP</sequence>
<dbReference type="RefSeq" id="WP_072428540.1">
    <property type="nucleotide sequence ID" value="NZ_FPKR01000007.1"/>
</dbReference>
<dbReference type="Pfam" id="PF13690">
    <property type="entry name" value="CheX"/>
    <property type="match status" value="1"/>
</dbReference>
<dbReference type="InterPro" id="IPR028976">
    <property type="entry name" value="CheC-like_sf"/>
</dbReference>
<dbReference type="Proteomes" id="UP000186513">
    <property type="component" value="Unassembled WGS sequence"/>
</dbReference>
<name>A0A1K2HIH2_9NEIS</name>
<evidence type="ECO:0000313" key="4">
    <source>
        <dbReference type="EMBL" id="SFZ76628.1"/>
    </source>
</evidence>
<organism evidence="4 5">
    <name type="scientific">Chitinimonas taiwanensis DSM 18899</name>
    <dbReference type="NCBI Taxonomy" id="1121279"/>
    <lineage>
        <taxon>Bacteria</taxon>
        <taxon>Pseudomonadati</taxon>
        <taxon>Pseudomonadota</taxon>
        <taxon>Betaproteobacteria</taxon>
        <taxon>Neisseriales</taxon>
        <taxon>Chitinibacteraceae</taxon>
        <taxon>Chitinimonas</taxon>
    </lineage>
</organism>
<dbReference type="PANTHER" id="PTHR43693">
    <property type="entry name" value="PROTEIN PHOSPHATASE CHEZ"/>
    <property type="match status" value="1"/>
</dbReference>
<reference evidence="4 5" key="1">
    <citation type="submission" date="2016-11" db="EMBL/GenBank/DDBJ databases">
        <authorList>
            <person name="Jaros S."/>
            <person name="Januszkiewicz K."/>
            <person name="Wedrychowicz H."/>
        </authorList>
    </citation>
    <scope>NUCLEOTIDE SEQUENCE [LARGE SCALE GENOMIC DNA]</scope>
    <source>
        <strain evidence="4 5">DSM 18899</strain>
    </source>
</reference>
<dbReference type="EMBL" id="FPKR01000007">
    <property type="protein sequence ID" value="SFZ76628.1"/>
    <property type="molecule type" value="Genomic_DNA"/>
</dbReference>
<protein>
    <submittedName>
        <fullName evidence="4">Chemotaxis protein CheC</fullName>
    </submittedName>
</protein>
<feature type="domain" description="Chemotaxis phosphatase CheX-like" evidence="3">
    <location>
        <begin position="69"/>
        <end position="153"/>
    </location>
</feature>
<dbReference type="InterPro" id="IPR050992">
    <property type="entry name" value="CheZ_family_phosphatases"/>
</dbReference>
<keyword evidence="1" id="KW-0145">Chemotaxis</keyword>
<dbReference type="SUPFAM" id="SSF103039">
    <property type="entry name" value="CheC-like"/>
    <property type="match status" value="1"/>
</dbReference>
<keyword evidence="2" id="KW-0378">Hydrolase</keyword>
<dbReference type="GO" id="GO:0016787">
    <property type="term" value="F:hydrolase activity"/>
    <property type="evidence" value="ECO:0007669"/>
    <property type="project" value="UniProtKB-KW"/>
</dbReference>
<evidence type="ECO:0000259" key="3">
    <source>
        <dbReference type="Pfam" id="PF13690"/>
    </source>
</evidence>
<dbReference type="STRING" id="1121279.SAMN02745887_02034"/>
<gene>
    <name evidence="4" type="ORF">SAMN02745887_02034</name>
</gene>
<dbReference type="CDD" id="cd17910">
    <property type="entry name" value="CheC_ClassII"/>
    <property type="match status" value="1"/>
</dbReference>
<evidence type="ECO:0000313" key="5">
    <source>
        <dbReference type="Proteomes" id="UP000186513"/>
    </source>
</evidence>
<keyword evidence="5" id="KW-1185">Reference proteome</keyword>
<evidence type="ECO:0000256" key="1">
    <source>
        <dbReference type="ARBA" id="ARBA00022500"/>
    </source>
</evidence>
<evidence type="ECO:0000256" key="2">
    <source>
        <dbReference type="ARBA" id="ARBA00022801"/>
    </source>
</evidence>
<dbReference type="PANTHER" id="PTHR43693:SF1">
    <property type="entry name" value="PROTEIN PHOSPHATASE CHEZ"/>
    <property type="match status" value="1"/>
</dbReference>
<dbReference type="AlphaFoldDB" id="A0A1K2HIH2"/>
<dbReference type="InterPro" id="IPR028051">
    <property type="entry name" value="CheX-like_dom"/>
</dbReference>